<dbReference type="InParanoid" id="A0A7M7GJT3"/>
<dbReference type="EnsemblMetazoa" id="XM_003728224">
    <property type="protein sequence ID" value="XP_003728272"/>
    <property type="gene ID" value="LOC754205"/>
</dbReference>
<evidence type="ECO:0000313" key="3">
    <source>
        <dbReference type="Proteomes" id="UP000007110"/>
    </source>
</evidence>
<evidence type="ECO:0000256" key="1">
    <source>
        <dbReference type="SAM" id="MobiDB-lite"/>
    </source>
</evidence>
<evidence type="ECO:0000313" key="2">
    <source>
        <dbReference type="EnsemblMetazoa" id="XP_003728272"/>
    </source>
</evidence>
<feature type="region of interest" description="Disordered" evidence="1">
    <location>
        <begin position="146"/>
        <end position="233"/>
    </location>
</feature>
<dbReference type="GeneID" id="754205"/>
<protein>
    <submittedName>
        <fullName evidence="2">Uncharacterized protein</fullName>
    </submittedName>
</protein>
<name>A0A7M7GJT3_STRPU</name>
<reference evidence="2" key="2">
    <citation type="submission" date="2021-01" db="UniProtKB">
        <authorList>
            <consortium name="EnsemblMetazoa"/>
        </authorList>
    </citation>
    <scope>IDENTIFICATION</scope>
</reference>
<proteinExistence type="predicted"/>
<feature type="compositionally biased region" description="Basic and acidic residues" evidence="1">
    <location>
        <begin position="146"/>
        <end position="169"/>
    </location>
</feature>
<keyword evidence="3" id="KW-1185">Reference proteome</keyword>
<feature type="region of interest" description="Disordered" evidence="1">
    <location>
        <begin position="240"/>
        <end position="259"/>
    </location>
</feature>
<feature type="compositionally biased region" description="Basic and acidic residues" evidence="1">
    <location>
        <begin position="49"/>
        <end position="58"/>
    </location>
</feature>
<organism evidence="2 3">
    <name type="scientific">Strongylocentrotus purpuratus</name>
    <name type="common">Purple sea urchin</name>
    <dbReference type="NCBI Taxonomy" id="7668"/>
    <lineage>
        <taxon>Eukaryota</taxon>
        <taxon>Metazoa</taxon>
        <taxon>Echinodermata</taxon>
        <taxon>Eleutherozoa</taxon>
        <taxon>Echinozoa</taxon>
        <taxon>Echinoidea</taxon>
        <taxon>Euechinoidea</taxon>
        <taxon>Echinacea</taxon>
        <taxon>Camarodonta</taxon>
        <taxon>Echinidea</taxon>
        <taxon>Strongylocentrotidae</taxon>
        <taxon>Strongylocentrotus</taxon>
    </lineage>
</organism>
<feature type="region of interest" description="Disordered" evidence="1">
    <location>
        <begin position="12"/>
        <end position="63"/>
    </location>
</feature>
<dbReference type="Proteomes" id="UP000007110">
    <property type="component" value="Unassembled WGS sequence"/>
</dbReference>
<dbReference type="KEGG" id="spu:754205"/>
<dbReference type="RefSeq" id="XP_003728272.1">
    <property type="nucleotide sequence ID" value="XM_003728224.2"/>
</dbReference>
<reference evidence="3" key="1">
    <citation type="submission" date="2015-02" db="EMBL/GenBank/DDBJ databases">
        <title>Genome sequencing for Strongylocentrotus purpuratus.</title>
        <authorList>
            <person name="Murali S."/>
            <person name="Liu Y."/>
            <person name="Vee V."/>
            <person name="English A."/>
            <person name="Wang M."/>
            <person name="Skinner E."/>
            <person name="Han Y."/>
            <person name="Muzny D.M."/>
            <person name="Worley K.C."/>
            <person name="Gibbs R.A."/>
        </authorList>
    </citation>
    <scope>NUCLEOTIDE SEQUENCE</scope>
</reference>
<feature type="compositionally biased region" description="Basic and acidic residues" evidence="1">
    <location>
        <begin position="206"/>
        <end position="220"/>
    </location>
</feature>
<dbReference type="OMA" id="RFNTHND"/>
<sequence>MSYNTNLMFIQMPSPRRPTMPVSTTSSIRTLGKSRGGGMSKSGNFTSSKTDDKRKENSSRPALSLKDITKFDLMSPFAVQQLTGSFQSSFPTIAGKEASNVKMLNVQLPKNPYAALPRLALTKGEDVREEARMSLIHGLGRSHSELSHFRTRDSHRALLQDRPHTESRLTRRAQHGGPAFFSSRASTISEESRPPPESEDSSNSETTRKESERTKSHLEESPQQYDKSSTYKELVRIRRAKVRAQTKRATSGKGTKPGRATTAEKIANLAMSEYTEVHANNGQIDGQVWSGVKPRTAPDGSRLVRFNTHNDVFEYTPGQCIN</sequence>
<accession>A0A7M7GJT3</accession>
<dbReference type="OrthoDB" id="10375699at2759"/>
<dbReference type="AlphaFoldDB" id="A0A7M7GJT3"/>